<sequence>NADEEEKKEYFEAVSGDECLQAMKKTLKK</sequence>
<reference evidence="1" key="1">
    <citation type="submission" date="2021-02" db="EMBL/GenBank/DDBJ databases">
        <authorList>
            <person name="Nowell W R."/>
        </authorList>
    </citation>
    <scope>NUCLEOTIDE SEQUENCE</scope>
</reference>
<proteinExistence type="predicted"/>
<gene>
    <name evidence="1" type="ORF">OXD698_LOCUS47890</name>
</gene>
<comment type="caution">
    <text evidence="1">The sequence shown here is derived from an EMBL/GenBank/DDBJ whole genome shotgun (WGS) entry which is preliminary data.</text>
</comment>
<dbReference type="AlphaFoldDB" id="A0A820K4X8"/>
<feature type="non-terminal residue" evidence="1">
    <location>
        <position position="1"/>
    </location>
</feature>
<protein>
    <submittedName>
        <fullName evidence="1">Uncharacterized protein</fullName>
    </submittedName>
</protein>
<dbReference type="EMBL" id="CAJOAZ010019281">
    <property type="protein sequence ID" value="CAF4334709.1"/>
    <property type="molecule type" value="Genomic_DNA"/>
</dbReference>
<dbReference type="Proteomes" id="UP000663844">
    <property type="component" value="Unassembled WGS sequence"/>
</dbReference>
<evidence type="ECO:0000313" key="1">
    <source>
        <dbReference type="EMBL" id="CAF4334709.1"/>
    </source>
</evidence>
<name>A0A820K4X8_9BILA</name>
<accession>A0A820K4X8</accession>
<organism evidence="1 2">
    <name type="scientific">Adineta steineri</name>
    <dbReference type="NCBI Taxonomy" id="433720"/>
    <lineage>
        <taxon>Eukaryota</taxon>
        <taxon>Metazoa</taxon>
        <taxon>Spiralia</taxon>
        <taxon>Gnathifera</taxon>
        <taxon>Rotifera</taxon>
        <taxon>Eurotatoria</taxon>
        <taxon>Bdelloidea</taxon>
        <taxon>Adinetida</taxon>
        <taxon>Adinetidae</taxon>
        <taxon>Adineta</taxon>
    </lineage>
</organism>
<evidence type="ECO:0000313" key="2">
    <source>
        <dbReference type="Proteomes" id="UP000663844"/>
    </source>
</evidence>